<feature type="region of interest" description="Disordered" evidence="1">
    <location>
        <begin position="21"/>
        <end position="148"/>
    </location>
</feature>
<dbReference type="EMBL" id="LBMM01005180">
    <property type="protein sequence ID" value="KMQ91743.1"/>
    <property type="molecule type" value="Genomic_DNA"/>
</dbReference>
<feature type="compositionally biased region" description="Basic and acidic residues" evidence="1">
    <location>
        <begin position="1655"/>
        <end position="1709"/>
    </location>
</feature>
<feature type="compositionally biased region" description="Basic and acidic residues" evidence="1">
    <location>
        <begin position="770"/>
        <end position="786"/>
    </location>
</feature>
<feature type="compositionally biased region" description="Basic and acidic residues" evidence="1">
    <location>
        <begin position="491"/>
        <end position="507"/>
    </location>
</feature>
<gene>
    <name evidence="2" type="ORF">RF55_8351</name>
</gene>
<dbReference type="PaxDb" id="67767-A0A0J7KMX5"/>
<feature type="compositionally biased region" description="Basic and acidic residues" evidence="1">
    <location>
        <begin position="858"/>
        <end position="876"/>
    </location>
</feature>
<feature type="region of interest" description="Disordered" evidence="1">
    <location>
        <begin position="253"/>
        <end position="275"/>
    </location>
</feature>
<feature type="compositionally biased region" description="Basic and acidic residues" evidence="1">
    <location>
        <begin position="1340"/>
        <end position="1360"/>
    </location>
</feature>
<feature type="region of interest" description="Disordered" evidence="1">
    <location>
        <begin position="1008"/>
        <end position="1027"/>
    </location>
</feature>
<feature type="compositionally biased region" description="Basic and acidic residues" evidence="1">
    <location>
        <begin position="1465"/>
        <end position="1479"/>
    </location>
</feature>
<evidence type="ECO:0000313" key="3">
    <source>
        <dbReference type="Proteomes" id="UP000036403"/>
    </source>
</evidence>
<feature type="region of interest" description="Disordered" evidence="1">
    <location>
        <begin position="1247"/>
        <end position="1267"/>
    </location>
</feature>
<feature type="region of interest" description="Disordered" evidence="1">
    <location>
        <begin position="1460"/>
        <end position="1479"/>
    </location>
</feature>
<feature type="compositionally biased region" description="Basic and acidic residues" evidence="1">
    <location>
        <begin position="837"/>
        <end position="848"/>
    </location>
</feature>
<proteinExistence type="predicted"/>
<feature type="compositionally biased region" description="Acidic residues" evidence="1">
    <location>
        <begin position="1816"/>
        <end position="1829"/>
    </location>
</feature>
<feature type="compositionally biased region" description="Basic and acidic residues" evidence="1">
    <location>
        <begin position="33"/>
        <end position="45"/>
    </location>
</feature>
<dbReference type="Proteomes" id="UP000036403">
    <property type="component" value="Unassembled WGS sequence"/>
</dbReference>
<feature type="region of interest" description="Disordered" evidence="1">
    <location>
        <begin position="1105"/>
        <end position="1173"/>
    </location>
</feature>
<feature type="region of interest" description="Disordered" evidence="1">
    <location>
        <begin position="325"/>
        <end position="366"/>
    </location>
</feature>
<feature type="compositionally biased region" description="Low complexity" evidence="1">
    <location>
        <begin position="948"/>
        <end position="957"/>
    </location>
</feature>
<dbReference type="OrthoDB" id="19092at2759"/>
<feature type="region of interest" description="Disordered" evidence="1">
    <location>
        <begin position="1284"/>
        <end position="1399"/>
    </location>
</feature>
<feature type="compositionally biased region" description="Basic and acidic residues" evidence="1">
    <location>
        <begin position="516"/>
        <end position="547"/>
    </location>
</feature>
<dbReference type="STRING" id="67767.A0A0J7KMX5"/>
<feature type="compositionally biased region" description="Low complexity" evidence="1">
    <location>
        <begin position="823"/>
        <end position="834"/>
    </location>
</feature>
<comment type="caution">
    <text evidence="2">The sequence shown here is derived from an EMBL/GenBank/DDBJ whole genome shotgun (WGS) entry which is preliminary data.</text>
</comment>
<evidence type="ECO:0000256" key="1">
    <source>
        <dbReference type="SAM" id="MobiDB-lite"/>
    </source>
</evidence>
<feature type="compositionally biased region" description="Basic and acidic residues" evidence="1">
    <location>
        <begin position="450"/>
        <end position="461"/>
    </location>
</feature>
<feature type="compositionally biased region" description="Basic and acidic residues" evidence="1">
    <location>
        <begin position="892"/>
        <end position="920"/>
    </location>
</feature>
<feature type="region of interest" description="Disordered" evidence="1">
    <location>
        <begin position="491"/>
        <end position="741"/>
    </location>
</feature>
<feature type="compositionally biased region" description="Basic residues" evidence="1">
    <location>
        <begin position="66"/>
        <end position="79"/>
    </location>
</feature>
<feature type="compositionally biased region" description="Basic and acidic residues" evidence="1">
    <location>
        <begin position="975"/>
        <end position="994"/>
    </location>
</feature>
<feature type="compositionally biased region" description="Basic and acidic residues" evidence="1">
    <location>
        <begin position="1556"/>
        <end position="1583"/>
    </location>
</feature>
<organism evidence="2 3">
    <name type="scientific">Lasius niger</name>
    <name type="common">Black garden ant</name>
    <dbReference type="NCBI Taxonomy" id="67767"/>
    <lineage>
        <taxon>Eukaryota</taxon>
        <taxon>Metazoa</taxon>
        <taxon>Ecdysozoa</taxon>
        <taxon>Arthropoda</taxon>
        <taxon>Hexapoda</taxon>
        <taxon>Insecta</taxon>
        <taxon>Pterygota</taxon>
        <taxon>Neoptera</taxon>
        <taxon>Endopterygota</taxon>
        <taxon>Hymenoptera</taxon>
        <taxon>Apocrita</taxon>
        <taxon>Aculeata</taxon>
        <taxon>Formicoidea</taxon>
        <taxon>Formicidae</taxon>
        <taxon>Formicinae</taxon>
        <taxon>Lasius</taxon>
        <taxon>Lasius</taxon>
    </lineage>
</organism>
<feature type="compositionally biased region" description="Low complexity" evidence="1">
    <location>
        <begin position="680"/>
        <end position="695"/>
    </location>
</feature>
<feature type="compositionally biased region" description="Basic and acidic residues" evidence="1">
    <location>
        <begin position="1590"/>
        <end position="1610"/>
    </location>
</feature>
<feature type="region of interest" description="Disordered" evidence="1">
    <location>
        <begin position="767"/>
        <end position="994"/>
    </location>
</feature>
<feature type="compositionally biased region" description="Basic and acidic residues" evidence="1">
    <location>
        <begin position="331"/>
        <end position="350"/>
    </location>
</feature>
<feature type="region of interest" description="Disordered" evidence="1">
    <location>
        <begin position="442"/>
        <end position="479"/>
    </location>
</feature>
<accession>A0A0J7KMX5</accession>
<feature type="compositionally biased region" description="Basic and acidic residues" evidence="1">
    <location>
        <begin position="1720"/>
        <end position="1729"/>
    </location>
</feature>
<reference evidence="2 3" key="1">
    <citation type="submission" date="2015-04" db="EMBL/GenBank/DDBJ databases">
        <title>Lasius niger genome sequencing.</title>
        <authorList>
            <person name="Konorov E.A."/>
            <person name="Nikitin M.A."/>
            <person name="Kirill M.V."/>
            <person name="Chang P."/>
        </authorList>
    </citation>
    <scope>NUCLEOTIDE SEQUENCE [LARGE SCALE GENOMIC DNA]</scope>
    <source>
        <tissue evidence="2">Whole</tissue>
    </source>
</reference>
<feature type="region of interest" description="Disordered" evidence="1">
    <location>
        <begin position="283"/>
        <end position="302"/>
    </location>
</feature>
<feature type="region of interest" description="Disordered" evidence="1">
    <location>
        <begin position="1555"/>
        <end position="1742"/>
    </location>
</feature>
<feature type="compositionally biased region" description="Basic and acidic residues" evidence="1">
    <location>
        <begin position="94"/>
        <end position="103"/>
    </location>
</feature>
<feature type="compositionally biased region" description="Polar residues" evidence="1">
    <location>
        <begin position="80"/>
        <end position="93"/>
    </location>
</feature>
<sequence>MCRGICHLKRHDTKVEQNYANQNGALKSYPSEQRSDVKKGYHDLSDYATDAEDSGFGMPQGGNARNRNRGRRNRNRRNRPSLQRPSANVAESSRNVEQRKPEEQLPATSRNDDDDDDDGDDSKTKDSVPENADPIEGGSSSRRYRIRPDDRRRIEKIELMESRPGIIEITTVSSLPLEATIGHIAGVGILETGSGDRMTTVTISEPVESIGPFPGYERTSKLSRANGNRLEIREVDDSDTELVDCRPTIIELESAEKEPIEGSGSSEEREESKWNDRVGQQFLTQKKFSKPETESPTSMCATVMPKDVERKLRNFIEGLQLPSFSEEAAEDEGRSLARDVPRDAESKYVEKATGVSSRRKTRKRAMSAASHYARSFLDIIQEEGERLSEDEAQHIRDFINEEISKYRREDRHSAERTMDDPEKVERLPERLEWDIKIKIDTAEGDVSELNSRDEANNRDEVEQNIEPSSAKNVANPEMQVTKDTVSAVEVTNEKADVKDDTLSHESVEITADATQDDSRIESRRIVEKIEIAEKDAANDVDEERSANNEEENVDGANATVKSSATASEAKGNKLSSEVEETLARESPAKDFAETRRVTDNSSISRTEKEADSSSSLSRAKRSPPPPPRRSSSFGHEPQRPPALSEIDYISNAHRDRPLVATNDDEGESEAPRRPELPATREGSSSSSGSSREAASTVVDESRGINRTNIVSKGNAEEGGRSIASSGIRDDDPSCSRDVGTHGVALAGATRTEITRRGEGELAATLVAAATHDRSAPPSRQEGDAVVHRCLPSHQEDSRKKVRSTIDESSENDKSDIGPDSSAKRGSTMGSSSTKSRGKSEREEKDEKSSVFLHSQRITRSEKKSETSRIIERRERSSSANQGDGDFKYSTWESKREERHEEKHEEETRSSSRQSDARNSSDDEASCQRPDVSASENPSPEGDVQGHDSSSSTTSLSTVKHRPLEASLNDIGAIVRETKWNNSEKNEAKEEDSSLKRKLTLLKSAEEFADETSAESLESPQPVPYSPVEDLYYVPLNDAEEVSRDVREKVSRDNTKRPPSSLRELCVKRILSMPFGSQMIDEITAPKLNIFESLRTLQRFVSDVPRTSNAQRRQHNDNAQRLKAMHGVSDARRRGLTKTLGGSEPSLRPNDPVNAVSDRARSSTSVNIELSESDGEMEERWRALSTSEDPRLLVCLSPSQQASRVRASADTLLDLHRKFLNRYSYREEQPRCVPVPRYRVQICPTIQEDDDAATKASSSSRATPRDAAIERSSCRLLEIIKEERNGGTRTITDENDAPDSSGRSEGRESLRVTRPSDRSNLAGRDNRRSATANELFLAATRGEDGESGDDKPGGHVTDRLRITTRSTAAEADGHRSSANDGAATVRDSERSSNARSASSGAIIDRSMDVVGRKTPPLRRTADSVKHVNPALIDDRLEVPPLPKRAVTVDRSCIDTTSIFDQNPPRCHLEPRRPPRQETDKLKQVAAVEIMDKLKTLQTETSRRLDGDRRGSLPQEYFVQQLKYIELLEEQLKNVILAEEEERKAFEEFQTHLRRTKRCDDSPGRSSVEETGRRSGVNFEREIPIRDGGMTDGKRAKDEQQKQPRNREEMRLENNTCRSEPEIQREEERWREKSRNVEKTRAETIDEAGSRQFSRKVSHENGIREEFSESIERKEERRVITRTGDGKRVSENGTFEFHEDRTNEKTTETPRNDSGVSNVKEGPSRSREKTFAKRPTTLSTNGEAFRQRMYDEYVDKVLERQERKSHKVVKISSREDIGRKTSDDGDMSAMAREFIEKARRRLNKYGIDLDETSRMNREEEEEEKEEEKDEVGDVINAKFLIDGKELRDASGKLPNHLREFLKISTMSEDDVGGE</sequence>
<feature type="compositionally biased region" description="Basic and acidic residues" evidence="1">
    <location>
        <begin position="1301"/>
        <end position="1316"/>
    </location>
</feature>
<feature type="compositionally biased region" description="Basic and acidic residues" evidence="1">
    <location>
        <begin position="254"/>
        <end position="275"/>
    </location>
</feature>
<feature type="compositionally biased region" description="Basic and acidic residues" evidence="1">
    <location>
        <begin position="1617"/>
        <end position="1642"/>
    </location>
</feature>
<evidence type="ECO:0000313" key="2">
    <source>
        <dbReference type="EMBL" id="KMQ91743.1"/>
    </source>
</evidence>
<feature type="region of interest" description="Disordered" evidence="1">
    <location>
        <begin position="1809"/>
        <end position="1829"/>
    </location>
</feature>
<keyword evidence="3" id="KW-1185">Reference proteome</keyword>
<name>A0A0J7KMX5_LASNI</name>
<protein>
    <submittedName>
        <fullName evidence="2">Sorbin and sh3 domain-containing protein 1</fullName>
    </submittedName>
</protein>
<feature type="compositionally biased region" description="Basic and acidic residues" evidence="1">
    <location>
        <begin position="581"/>
        <end position="598"/>
    </location>
</feature>